<keyword evidence="4" id="KW-1185">Reference proteome</keyword>
<comment type="caution">
    <text evidence="3">The sequence shown here is derived from an EMBL/GenBank/DDBJ whole genome shotgun (WGS) entry which is preliminary data.</text>
</comment>
<gene>
    <name evidence="3" type="ORF">HJC23_010762</name>
</gene>
<reference evidence="3 4" key="1">
    <citation type="journal article" date="2020" name="G3 (Bethesda)">
        <title>Improved Reference Genome for Cyclotella cryptica CCMP332, a Model for Cell Wall Morphogenesis, Salinity Adaptation, and Lipid Production in Diatoms (Bacillariophyta).</title>
        <authorList>
            <person name="Roberts W.R."/>
            <person name="Downey K.M."/>
            <person name="Ruck E.C."/>
            <person name="Traller J.C."/>
            <person name="Alverson A.J."/>
        </authorList>
    </citation>
    <scope>NUCLEOTIDE SEQUENCE [LARGE SCALE GENOMIC DNA]</scope>
    <source>
        <strain evidence="3 4">CCMP332</strain>
    </source>
</reference>
<accession>A0ABD3PVZ9</accession>
<dbReference type="InterPro" id="IPR052648">
    <property type="entry name" value="Ser-tRNA(Sec)_kinase"/>
</dbReference>
<dbReference type="SUPFAM" id="SSF52540">
    <property type="entry name" value="P-loop containing nucleoside triphosphate hydrolases"/>
    <property type="match status" value="1"/>
</dbReference>
<name>A0ABD3PVZ9_9STRA</name>
<proteinExistence type="predicted"/>
<dbReference type="AlphaFoldDB" id="A0ABD3PVZ9"/>
<dbReference type="GO" id="GO:0005524">
    <property type="term" value="F:ATP binding"/>
    <property type="evidence" value="ECO:0007669"/>
    <property type="project" value="UniProtKB-KW"/>
</dbReference>
<keyword evidence="2" id="KW-0067">ATP-binding</keyword>
<dbReference type="Gene3D" id="3.40.50.300">
    <property type="entry name" value="P-loop containing nucleotide triphosphate hydrolases"/>
    <property type="match status" value="1"/>
</dbReference>
<evidence type="ECO:0000313" key="4">
    <source>
        <dbReference type="Proteomes" id="UP001516023"/>
    </source>
</evidence>
<sequence>MTSDSVPVLYASVLLLCGLPGSGKSTLARTLEFSSTNNYDKKLIIDYDEIALEETEQSLIAIVKSDLALRDQATEQGASTVDDGQNNTADSTLFDSNDLEAWRKSRIIAKRRLKDVLRAHFSSDEDISSRAKSLLIIMDDNFHLRSMRRDIYRTCQEFLAELPTTTIGFVTVYVSTPLEVCLAQNNKREGKQRVPEVVIRRMADAMEPPDPSKPYGSFERFHATIHNAGNNDDSHPHHGTGASVMNQISQSLNDALSSPVLPKNELSAQEISQLEAEKVREREASLKCQMQRLDLLLRKLVGGVSRIDKSKSKSANEARKMILDSFKSCNLEGADDESVVREFMSLVLGDVNDLDCPLVHSFRQTIDDFVIK</sequence>
<dbReference type="EMBL" id="JABMIG020000108">
    <property type="protein sequence ID" value="KAL3791902.1"/>
    <property type="molecule type" value="Genomic_DNA"/>
</dbReference>
<dbReference type="Pfam" id="PF08433">
    <property type="entry name" value="KTI12"/>
    <property type="match status" value="1"/>
</dbReference>
<dbReference type="InterPro" id="IPR027417">
    <property type="entry name" value="P-loop_NTPase"/>
</dbReference>
<evidence type="ECO:0000256" key="1">
    <source>
        <dbReference type="ARBA" id="ARBA00022741"/>
    </source>
</evidence>
<organism evidence="3 4">
    <name type="scientific">Cyclotella cryptica</name>
    <dbReference type="NCBI Taxonomy" id="29204"/>
    <lineage>
        <taxon>Eukaryota</taxon>
        <taxon>Sar</taxon>
        <taxon>Stramenopiles</taxon>
        <taxon>Ochrophyta</taxon>
        <taxon>Bacillariophyta</taxon>
        <taxon>Coscinodiscophyceae</taxon>
        <taxon>Thalassiosirophycidae</taxon>
        <taxon>Stephanodiscales</taxon>
        <taxon>Stephanodiscaceae</taxon>
        <taxon>Cyclotella</taxon>
    </lineage>
</organism>
<dbReference type="Proteomes" id="UP001516023">
    <property type="component" value="Unassembled WGS sequence"/>
</dbReference>
<evidence type="ECO:0000256" key="2">
    <source>
        <dbReference type="ARBA" id="ARBA00022840"/>
    </source>
</evidence>
<dbReference type="InterPro" id="IPR013641">
    <property type="entry name" value="KTI12/PSTK"/>
</dbReference>
<dbReference type="PANTHER" id="PTHR20873">
    <property type="entry name" value="L-SERYL-TRNA(SEC) KINASE"/>
    <property type="match status" value="1"/>
</dbReference>
<dbReference type="PANTHER" id="PTHR20873:SF0">
    <property type="entry name" value="L-SERYL-TRNA(SEC) KINASE"/>
    <property type="match status" value="1"/>
</dbReference>
<protein>
    <recommendedName>
        <fullName evidence="5">AAA+ ATPase domain-containing protein</fullName>
    </recommendedName>
</protein>
<evidence type="ECO:0008006" key="5">
    <source>
        <dbReference type="Google" id="ProtNLM"/>
    </source>
</evidence>
<keyword evidence="1" id="KW-0547">Nucleotide-binding</keyword>
<evidence type="ECO:0000313" key="3">
    <source>
        <dbReference type="EMBL" id="KAL3791902.1"/>
    </source>
</evidence>